<dbReference type="Gene3D" id="1.10.10.10">
    <property type="entry name" value="Winged helix-like DNA-binding domain superfamily/Winged helix DNA-binding domain"/>
    <property type="match status" value="1"/>
</dbReference>
<protein>
    <submittedName>
        <fullName evidence="2">DUF3253 domain-containing protein</fullName>
    </submittedName>
</protein>
<evidence type="ECO:0000313" key="2">
    <source>
        <dbReference type="EMBL" id="QEC47694.1"/>
    </source>
</evidence>
<reference evidence="2 3" key="1">
    <citation type="journal article" date="2018" name="J. Microbiol.">
        <title>Baekduia soli gen. nov., sp. nov., a novel bacterium isolated from the soil of Baekdu Mountain and proposal of a novel family name, Baekduiaceae fam. nov.</title>
        <authorList>
            <person name="An D.S."/>
            <person name="Siddiqi M.Z."/>
            <person name="Kim K.H."/>
            <person name="Yu H.S."/>
            <person name="Im W.T."/>
        </authorList>
    </citation>
    <scope>NUCLEOTIDE SEQUENCE [LARGE SCALE GENOMIC DNA]</scope>
    <source>
        <strain evidence="2 3">BR7-21</strain>
    </source>
</reference>
<dbReference type="InterPro" id="IPR036390">
    <property type="entry name" value="WH_DNA-bd_sf"/>
</dbReference>
<gene>
    <name evidence="2" type="ORF">FSW04_08985</name>
</gene>
<dbReference type="EMBL" id="CP042430">
    <property type="protein sequence ID" value="QEC47694.1"/>
    <property type="molecule type" value="Genomic_DNA"/>
</dbReference>
<proteinExistence type="predicted"/>
<dbReference type="Proteomes" id="UP000321805">
    <property type="component" value="Chromosome"/>
</dbReference>
<dbReference type="Pfam" id="PF11625">
    <property type="entry name" value="DUF3253"/>
    <property type="match status" value="1"/>
</dbReference>
<accession>A0A5B8U3S1</accession>
<dbReference type="SUPFAM" id="SSF46785">
    <property type="entry name" value="Winged helix' DNA-binding domain"/>
    <property type="match status" value="1"/>
</dbReference>
<dbReference type="InterPro" id="IPR036388">
    <property type="entry name" value="WH-like_DNA-bd_sf"/>
</dbReference>
<dbReference type="RefSeq" id="WP_146918439.1">
    <property type="nucleotide sequence ID" value="NZ_CP042430.1"/>
</dbReference>
<dbReference type="InterPro" id="IPR021660">
    <property type="entry name" value="DUF3253"/>
</dbReference>
<keyword evidence="3" id="KW-1185">Reference proteome</keyword>
<feature type="region of interest" description="Disordered" evidence="1">
    <location>
        <begin position="67"/>
        <end position="87"/>
    </location>
</feature>
<evidence type="ECO:0000256" key="1">
    <source>
        <dbReference type="SAM" id="MobiDB-lite"/>
    </source>
</evidence>
<dbReference type="OrthoDB" id="34459at2"/>
<organism evidence="2 3">
    <name type="scientific">Baekduia soli</name>
    <dbReference type="NCBI Taxonomy" id="496014"/>
    <lineage>
        <taxon>Bacteria</taxon>
        <taxon>Bacillati</taxon>
        <taxon>Actinomycetota</taxon>
        <taxon>Thermoleophilia</taxon>
        <taxon>Solirubrobacterales</taxon>
        <taxon>Baekduiaceae</taxon>
        <taxon>Baekduia</taxon>
    </lineage>
</organism>
<evidence type="ECO:0000313" key="3">
    <source>
        <dbReference type="Proteomes" id="UP000321805"/>
    </source>
</evidence>
<sequence length="87" mass="8877">MSGAPDDRAIAAAIGDLLDRRAPGATICPSEAARALAGDEGFRPLMDDVRRVAAALAADGELEVTQDGEAVDPAAARGPIRLRRPAG</sequence>
<dbReference type="KEGG" id="bsol:FSW04_08985"/>
<name>A0A5B8U3S1_9ACTN</name>
<dbReference type="AlphaFoldDB" id="A0A5B8U3S1"/>